<dbReference type="EMBL" id="JAYKLX010000001">
    <property type="protein sequence ID" value="MEB3343991.1"/>
    <property type="molecule type" value="Genomic_DNA"/>
</dbReference>
<dbReference type="InterPro" id="IPR012429">
    <property type="entry name" value="HGSNAT_cat"/>
</dbReference>
<feature type="transmembrane region" description="Helical" evidence="1">
    <location>
        <begin position="12"/>
        <end position="33"/>
    </location>
</feature>
<dbReference type="Proteomes" id="UP001327027">
    <property type="component" value="Unassembled WGS sequence"/>
</dbReference>
<feature type="transmembrane region" description="Helical" evidence="1">
    <location>
        <begin position="299"/>
        <end position="320"/>
    </location>
</feature>
<accession>A0ABU5ZPD4</accession>
<organism evidence="3 4">
    <name type="scientific">Aquimarina gracilis</name>
    <dbReference type="NCBI Taxonomy" id="874422"/>
    <lineage>
        <taxon>Bacteria</taxon>
        <taxon>Pseudomonadati</taxon>
        <taxon>Bacteroidota</taxon>
        <taxon>Flavobacteriia</taxon>
        <taxon>Flavobacteriales</taxon>
        <taxon>Flavobacteriaceae</taxon>
        <taxon>Aquimarina</taxon>
    </lineage>
</organism>
<feature type="transmembrane region" description="Helical" evidence="1">
    <location>
        <begin position="147"/>
        <end position="166"/>
    </location>
</feature>
<keyword evidence="4" id="KW-1185">Reference proteome</keyword>
<protein>
    <submittedName>
        <fullName evidence="3">Heparan-alpha-glucosaminide N-acetyltransferase domain-containing protein</fullName>
    </submittedName>
</protein>
<sequence length="395" mass="46105">MMTKPTGRLHFLDAIRAFAIIMMLQGHFVHALLGDAFRDRSNTIYNIWEYFRGMTAPTFFTITGFIFTYLLLKQKNTGFDNPRVLKGIKRAIKVIFWGYLLRLSFYAVFTGTLNPSFFYVDVLQCIGTSLLLLIGVYLMLYRYNSRLFQRVVLSLGVVIFLLQPVYETFILDFLPKTLANYFTYKNGSVFTLFPWFGYVCFGSFMSSLFLKYGKRPLFYYYTPALLLIIGLLLIFCSSSLLMILYRITDITIFKSVAYNNFLFIRLGNVLVLFTIFILGRNYVSHPVITKVGGKTLSIYIIHFFVLYGSWLGLGLNRFFYHDLTPLTAAVGAIFFVVGICSLVLYYYKYETELKLKLNLLFNYIYRVIDFNLSEVISNIKREIIRTLKNIRFVRR</sequence>
<keyword evidence="1" id="KW-0472">Membrane</keyword>
<feature type="transmembrane region" description="Helical" evidence="1">
    <location>
        <begin position="257"/>
        <end position="278"/>
    </location>
</feature>
<feature type="transmembrane region" description="Helical" evidence="1">
    <location>
        <begin position="186"/>
        <end position="210"/>
    </location>
</feature>
<feature type="transmembrane region" description="Helical" evidence="1">
    <location>
        <begin position="217"/>
        <end position="245"/>
    </location>
</feature>
<evidence type="ECO:0000313" key="4">
    <source>
        <dbReference type="Proteomes" id="UP001327027"/>
    </source>
</evidence>
<keyword evidence="1" id="KW-0812">Transmembrane</keyword>
<feature type="transmembrane region" description="Helical" evidence="1">
    <location>
        <begin position="326"/>
        <end position="347"/>
    </location>
</feature>
<reference evidence="3 4" key="1">
    <citation type="journal article" date="2013" name="Int. J. Syst. Evol. Microbiol.">
        <title>Aquimarina gracilis sp. nov., isolated from the gut microflora of a mussel, Mytilus coruscus, and emended description of Aquimarina spongiae.</title>
        <authorList>
            <person name="Park S.C."/>
            <person name="Choe H.N."/>
            <person name="Baik K.S."/>
            <person name="Seong C.N."/>
        </authorList>
    </citation>
    <scope>NUCLEOTIDE SEQUENCE [LARGE SCALE GENOMIC DNA]</scope>
    <source>
        <strain evidence="3 4">PSC32</strain>
    </source>
</reference>
<feature type="domain" description="Heparan-alpha-glucosaminide N-acetyltransferase catalytic" evidence="2">
    <location>
        <begin position="8"/>
        <end position="242"/>
    </location>
</feature>
<dbReference type="Pfam" id="PF07786">
    <property type="entry name" value="HGSNAT_cat"/>
    <property type="match status" value="1"/>
</dbReference>
<evidence type="ECO:0000313" key="3">
    <source>
        <dbReference type="EMBL" id="MEB3343991.1"/>
    </source>
</evidence>
<gene>
    <name evidence="3" type="ORF">U6A24_00885</name>
</gene>
<comment type="caution">
    <text evidence="3">The sequence shown here is derived from an EMBL/GenBank/DDBJ whole genome shotgun (WGS) entry which is preliminary data.</text>
</comment>
<dbReference type="RefSeq" id="WP_324178044.1">
    <property type="nucleotide sequence ID" value="NZ_BAABAW010000016.1"/>
</dbReference>
<keyword evidence="1" id="KW-1133">Transmembrane helix</keyword>
<proteinExistence type="predicted"/>
<evidence type="ECO:0000259" key="2">
    <source>
        <dbReference type="Pfam" id="PF07786"/>
    </source>
</evidence>
<evidence type="ECO:0000256" key="1">
    <source>
        <dbReference type="SAM" id="Phobius"/>
    </source>
</evidence>
<feature type="transmembrane region" description="Helical" evidence="1">
    <location>
        <begin position="117"/>
        <end position="140"/>
    </location>
</feature>
<feature type="transmembrane region" description="Helical" evidence="1">
    <location>
        <begin position="53"/>
        <end position="72"/>
    </location>
</feature>
<name>A0ABU5ZPD4_9FLAO</name>
<feature type="transmembrane region" description="Helical" evidence="1">
    <location>
        <begin position="92"/>
        <end position="111"/>
    </location>
</feature>